<dbReference type="Proteomes" id="UP001210380">
    <property type="component" value="Unassembled WGS sequence"/>
</dbReference>
<dbReference type="Gene3D" id="2.50.20.20">
    <property type="match status" value="1"/>
</dbReference>
<dbReference type="SUPFAM" id="SSF89392">
    <property type="entry name" value="Prokaryotic lipoproteins and lipoprotein localization factors"/>
    <property type="match status" value="1"/>
</dbReference>
<proteinExistence type="predicted"/>
<dbReference type="EMBL" id="JAQGLA010000016">
    <property type="protein sequence ID" value="MDA3626443.1"/>
    <property type="molecule type" value="Genomic_DNA"/>
</dbReference>
<keyword evidence="4" id="KW-1185">Reference proteome</keyword>
<dbReference type="RefSeq" id="WP_270949040.1">
    <property type="nucleotide sequence ID" value="NZ_JAQGLA010000016.1"/>
</dbReference>
<evidence type="ECO:0000256" key="2">
    <source>
        <dbReference type="SAM" id="SignalP"/>
    </source>
</evidence>
<evidence type="ECO:0000313" key="4">
    <source>
        <dbReference type="Proteomes" id="UP001210380"/>
    </source>
</evidence>
<reference evidence="3 4" key="1">
    <citation type="submission" date="2022-11" db="EMBL/GenBank/DDBJ databases">
        <title>Draft genome sequence of Saccharopolyspora sp. WRP15-2 isolated from rhizosphere soils of wild rice in Thailand.</title>
        <authorList>
            <person name="Duangmal K."/>
            <person name="Kammanee S."/>
            <person name="Muangham S."/>
        </authorList>
    </citation>
    <scope>NUCLEOTIDE SEQUENCE [LARGE SCALE GENOMIC DNA]</scope>
    <source>
        <strain evidence="3 4">WRP15-2</strain>
    </source>
</reference>
<organism evidence="3 4">
    <name type="scientific">Saccharopolyspora oryzae</name>
    <dbReference type="NCBI Taxonomy" id="2997343"/>
    <lineage>
        <taxon>Bacteria</taxon>
        <taxon>Bacillati</taxon>
        <taxon>Actinomycetota</taxon>
        <taxon>Actinomycetes</taxon>
        <taxon>Pseudonocardiales</taxon>
        <taxon>Pseudonocardiaceae</taxon>
        <taxon>Saccharopolyspora</taxon>
    </lineage>
</organism>
<feature type="region of interest" description="Disordered" evidence="1">
    <location>
        <begin position="20"/>
        <end position="41"/>
    </location>
</feature>
<sequence length="269" mass="28124">MRRIATALSAVALAASLGACSQGGSPSGSNNAGETNSGSSITDVSSLVTAAKSTMDEKKTVTVSFEGTGPLAQMYENMKCQVDVEKAAMGCGGGAVEMTINGDGIFMKSPQMAQLAGDPSKQWVKMPATEEMTQQFGELGKISDLQAMLPAGSSIQSSAEEQVDGKDATRYEVVTDLKKAAEEAPEAKKAGFKVLLDSGVTELKQTVWVDADKLPLKVAMTSPAMKVQGQDIPETKLTVRYADWGKPVEITTPPADQVQDMPSTPGLPG</sequence>
<evidence type="ECO:0000313" key="3">
    <source>
        <dbReference type="EMBL" id="MDA3626443.1"/>
    </source>
</evidence>
<accession>A0ABT4UXK2</accession>
<keyword evidence="2" id="KW-0732">Signal</keyword>
<comment type="caution">
    <text evidence="3">The sequence shown here is derived from an EMBL/GenBank/DDBJ whole genome shotgun (WGS) entry which is preliminary data.</text>
</comment>
<dbReference type="InterPro" id="IPR029046">
    <property type="entry name" value="LolA/LolB/LppX"/>
</dbReference>
<name>A0ABT4UXK2_9PSEU</name>
<gene>
    <name evidence="3" type="ORF">OU415_13435</name>
</gene>
<protein>
    <recommendedName>
        <fullName evidence="5">Lipoprotein</fullName>
    </recommendedName>
</protein>
<evidence type="ECO:0000256" key="1">
    <source>
        <dbReference type="SAM" id="MobiDB-lite"/>
    </source>
</evidence>
<dbReference type="PROSITE" id="PS51257">
    <property type="entry name" value="PROKAR_LIPOPROTEIN"/>
    <property type="match status" value="1"/>
</dbReference>
<feature type="region of interest" description="Disordered" evidence="1">
    <location>
        <begin position="248"/>
        <end position="269"/>
    </location>
</feature>
<evidence type="ECO:0008006" key="5">
    <source>
        <dbReference type="Google" id="ProtNLM"/>
    </source>
</evidence>
<feature type="chain" id="PRO_5047255503" description="Lipoprotein" evidence="2">
    <location>
        <begin position="22"/>
        <end position="269"/>
    </location>
</feature>
<feature type="compositionally biased region" description="Polar residues" evidence="1">
    <location>
        <begin position="22"/>
        <end position="41"/>
    </location>
</feature>
<feature type="signal peptide" evidence="2">
    <location>
        <begin position="1"/>
        <end position="21"/>
    </location>
</feature>